<dbReference type="Proteomes" id="UP000295504">
    <property type="component" value="Unassembled WGS sequence"/>
</dbReference>
<dbReference type="SUPFAM" id="SSF101386">
    <property type="entry name" value="all-alpha NTP pyrophosphatases"/>
    <property type="match status" value="1"/>
</dbReference>
<name>A0A4R2TT81_9FIRM</name>
<proteinExistence type="predicted"/>
<reference evidence="1 2" key="1">
    <citation type="submission" date="2019-03" db="EMBL/GenBank/DDBJ databases">
        <title>Genomic Encyclopedia of Type Strains, Phase IV (KMG-IV): sequencing the most valuable type-strain genomes for metagenomic binning, comparative biology and taxonomic classification.</title>
        <authorList>
            <person name="Goeker M."/>
        </authorList>
    </citation>
    <scope>NUCLEOTIDE SEQUENCE [LARGE SCALE GENOMIC DNA]</scope>
    <source>
        <strain evidence="1 2">DSM 100013</strain>
    </source>
</reference>
<dbReference type="InterPro" id="IPR016947">
    <property type="entry name" value="UCP030140"/>
</dbReference>
<organism evidence="1 2">
    <name type="scientific">Serpentinicella alkaliphila</name>
    <dbReference type="NCBI Taxonomy" id="1734049"/>
    <lineage>
        <taxon>Bacteria</taxon>
        <taxon>Bacillati</taxon>
        <taxon>Bacillota</taxon>
        <taxon>Clostridia</taxon>
        <taxon>Peptostreptococcales</taxon>
        <taxon>Natronincolaceae</taxon>
        <taxon>Serpentinicella</taxon>
    </lineage>
</organism>
<comment type="caution">
    <text evidence="1">The sequence shown here is derived from an EMBL/GenBank/DDBJ whole genome shotgun (WGS) entry which is preliminary data.</text>
</comment>
<dbReference type="AlphaFoldDB" id="A0A4R2TT81"/>
<sequence>MELHQLFYIQSQLDKKIAANHNLYKQDLTSSKILALLVELGELANETRCFKFWSLKGPSEKEKIIEEYVDCLHFILSIGLDNGFVFTNIEVTPKEGNLVDHFQSVFSKTIQIKEDLTDEKYLALFTDFLSLSHSLGFSYEDIFKSYMMKNEINHKRQAEGY</sequence>
<dbReference type="RefSeq" id="WP_132847455.1">
    <property type="nucleotide sequence ID" value="NZ_CP058648.1"/>
</dbReference>
<protein>
    <submittedName>
        <fullName evidence="1">Dimeric dUTPase (All-alpha-NTP-PPase superfamily)</fullName>
    </submittedName>
</protein>
<dbReference type="PIRSF" id="PIRSF030140">
    <property type="entry name" value="UCP030140"/>
    <property type="match status" value="1"/>
</dbReference>
<gene>
    <name evidence="1" type="ORF">EDD79_1002106</name>
</gene>
<dbReference type="OrthoDB" id="5506143at2"/>
<evidence type="ECO:0000313" key="2">
    <source>
        <dbReference type="Proteomes" id="UP000295504"/>
    </source>
</evidence>
<dbReference type="InterPro" id="IPR014871">
    <property type="entry name" value="dUTPase/dCTP_pyrophosphatase"/>
</dbReference>
<accession>A0A4R2TT81</accession>
<dbReference type="CDD" id="cd11527">
    <property type="entry name" value="NTP-PPase_dUTPase"/>
    <property type="match status" value="1"/>
</dbReference>
<dbReference type="Gene3D" id="1.10.4010.10">
    <property type="entry name" value="Type II deoxyuridine triphosphatase"/>
    <property type="match status" value="1"/>
</dbReference>
<evidence type="ECO:0000313" key="1">
    <source>
        <dbReference type="EMBL" id="TCQ07110.1"/>
    </source>
</evidence>
<keyword evidence="2" id="KW-1185">Reference proteome</keyword>
<dbReference type="EMBL" id="SLYC01000002">
    <property type="protein sequence ID" value="TCQ07110.1"/>
    <property type="molecule type" value="Genomic_DNA"/>
</dbReference>
<dbReference type="Pfam" id="PF08761">
    <property type="entry name" value="dUTPase_2"/>
    <property type="match status" value="1"/>
</dbReference>